<keyword evidence="2" id="KW-0812">Transmembrane</keyword>
<evidence type="ECO:0008006" key="5">
    <source>
        <dbReference type="Google" id="ProtNLM"/>
    </source>
</evidence>
<dbReference type="AlphaFoldDB" id="A0A8C7E6H5"/>
<name>A0A8C7E6H5_NAJNA</name>
<feature type="transmembrane region" description="Helical" evidence="2">
    <location>
        <begin position="56"/>
        <end position="78"/>
    </location>
</feature>
<protein>
    <recommendedName>
        <fullName evidence="5">Pantophysin</fullName>
    </recommendedName>
</protein>
<keyword evidence="2" id="KW-0472">Membrane</keyword>
<evidence type="ECO:0000313" key="3">
    <source>
        <dbReference type="Ensembl" id="ENSNNAP00000027185.1"/>
    </source>
</evidence>
<proteinExistence type="predicted"/>
<dbReference type="OrthoDB" id="10006326at2759"/>
<dbReference type="PANTHER" id="PTHR10306">
    <property type="entry name" value="SYNAPTOPHYSIN"/>
    <property type="match status" value="1"/>
</dbReference>
<dbReference type="Proteomes" id="UP000694559">
    <property type="component" value="Unplaced"/>
</dbReference>
<dbReference type="GeneTree" id="ENSGT01030000234637"/>
<reference evidence="3" key="2">
    <citation type="submission" date="2025-09" db="UniProtKB">
        <authorList>
            <consortium name="Ensembl"/>
        </authorList>
    </citation>
    <scope>IDENTIFICATION</scope>
</reference>
<keyword evidence="4" id="KW-1185">Reference proteome</keyword>
<evidence type="ECO:0000256" key="2">
    <source>
        <dbReference type="SAM" id="Phobius"/>
    </source>
</evidence>
<evidence type="ECO:0000256" key="1">
    <source>
        <dbReference type="SAM" id="MobiDB-lite"/>
    </source>
</evidence>
<dbReference type="PANTHER" id="PTHR10306:SF9">
    <property type="entry name" value="SYNAPTOPHYSIN-LIKE PROTEIN 1"/>
    <property type="match status" value="1"/>
</dbReference>
<dbReference type="Ensembl" id="ENSNNAT00000028484.1">
    <property type="protein sequence ID" value="ENSNNAP00000027185.1"/>
    <property type="gene ID" value="ENSNNAG00000017606.1"/>
</dbReference>
<sequence length="102" mass="11065">MIHKGNRLTSLFCHGTWAKALVNIKISDGYRIVEEIPCKIVGSSCVFASVTSMGSLNVSVVFGLVNMILWGGNAWFVYKESSLHKPDSNSPKSGFYPPTAGI</sequence>
<evidence type="ECO:0000313" key="4">
    <source>
        <dbReference type="Proteomes" id="UP000694559"/>
    </source>
</evidence>
<dbReference type="OMA" id="KETHWHR"/>
<reference evidence="3" key="1">
    <citation type="submission" date="2025-08" db="UniProtKB">
        <authorList>
            <consortium name="Ensembl"/>
        </authorList>
    </citation>
    <scope>IDENTIFICATION</scope>
</reference>
<keyword evidence="2" id="KW-1133">Transmembrane helix</keyword>
<feature type="region of interest" description="Disordered" evidence="1">
    <location>
        <begin position="83"/>
        <end position="102"/>
    </location>
</feature>
<dbReference type="InterPro" id="IPR001285">
    <property type="entry name" value="Synaptophysin/porin"/>
</dbReference>
<accession>A0A8C7E6H5</accession>
<dbReference type="GO" id="GO:0030672">
    <property type="term" value="C:synaptic vesicle membrane"/>
    <property type="evidence" value="ECO:0007669"/>
    <property type="project" value="TreeGrafter"/>
</dbReference>
<organism evidence="3 4">
    <name type="scientific">Naja naja</name>
    <name type="common">Indian cobra</name>
    <dbReference type="NCBI Taxonomy" id="35670"/>
    <lineage>
        <taxon>Eukaryota</taxon>
        <taxon>Metazoa</taxon>
        <taxon>Chordata</taxon>
        <taxon>Craniata</taxon>
        <taxon>Vertebrata</taxon>
        <taxon>Euteleostomi</taxon>
        <taxon>Lepidosauria</taxon>
        <taxon>Squamata</taxon>
        <taxon>Bifurcata</taxon>
        <taxon>Unidentata</taxon>
        <taxon>Episquamata</taxon>
        <taxon>Toxicofera</taxon>
        <taxon>Serpentes</taxon>
        <taxon>Colubroidea</taxon>
        <taxon>Elapidae</taxon>
        <taxon>Elapinae</taxon>
        <taxon>Naja</taxon>
    </lineage>
</organism>